<gene>
    <name evidence="14" type="ORF">C2E20_7019</name>
</gene>
<dbReference type="FunFam" id="1.10.418.10:FF:000028">
    <property type="entry name" value="RP/EB family microtubule-associated protein"/>
    <property type="match status" value="1"/>
</dbReference>
<comment type="caution">
    <text evidence="14">The sequence shown here is derived from an EMBL/GenBank/DDBJ whole genome shotgun (WGS) entry which is preliminary data.</text>
</comment>
<keyword evidence="10" id="KW-0175">Coiled coil</keyword>
<keyword evidence="6" id="KW-0206">Cytoskeleton</keyword>
<protein>
    <submittedName>
        <fullName evidence="14">Microtubule-associated RP EB family member 1C</fullName>
    </submittedName>
</protein>
<evidence type="ECO:0000256" key="7">
    <source>
        <dbReference type="ARBA" id="ARBA00023306"/>
    </source>
</evidence>
<evidence type="ECO:0000256" key="5">
    <source>
        <dbReference type="ARBA" id="ARBA00022776"/>
    </source>
</evidence>
<reference evidence="14 15" key="1">
    <citation type="journal article" date="2018" name="Plant J.">
        <title>Genome sequences of Chlorella sorokiniana UTEX 1602 and Micractinium conductrix SAG 241.80: implications to maltose excretion by a green alga.</title>
        <authorList>
            <person name="Arriola M.B."/>
            <person name="Velmurugan N."/>
            <person name="Zhang Y."/>
            <person name="Plunkett M.H."/>
            <person name="Hondzo H."/>
            <person name="Barney B.M."/>
        </authorList>
    </citation>
    <scope>NUCLEOTIDE SEQUENCE [LARGE SCALE GENOMIC DNA]</scope>
    <source>
        <strain evidence="14 15">SAG 241.80</strain>
    </source>
</reference>
<dbReference type="InterPro" id="IPR004953">
    <property type="entry name" value="EB1_C"/>
</dbReference>
<feature type="region of interest" description="Disordered" evidence="11">
    <location>
        <begin position="274"/>
        <end position="303"/>
    </location>
</feature>
<evidence type="ECO:0000256" key="10">
    <source>
        <dbReference type="SAM" id="Coils"/>
    </source>
</evidence>
<dbReference type="EMBL" id="LHPF02000026">
    <property type="protein sequence ID" value="PSC69446.1"/>
    <property type="molecule type" value="Genomic_DNA"/>
</dbReference>
<dbReference type="InterPro" id="IPR001715">
    <property type="entry name" value="CH_dom"/>
</dbReference>
<evidence type="ECO:0000259" key="13">
    <source>
        <dbReference type="PROSITE" id="PS51230"/>
    </source>
</evidence>
<dbReference type="GO" id="GO:0009524">
    <property type="term" value="C:phragmoplast"/>
    <property type="evidence" value="ECO:0007669"/>
    <property type="project" value="UniProtKB-SubCell"/>
</dbReference>
<dbReference type="PROSITE" id="PS51230">
    <property type="entry name" value="EB1_C"/>
    <property type="match status" value="1"/>
</dbReference>
<sequence length="303" mass="32999">MNRGMMSDNMFTGKAGILGWLNSALQLRLERIEDTCNGAVACQLMDCLHPGSINMRKVDFNLRNDYEFIANYKELQKAFDTMHVPRAFQATALSKGKLQDNIEFMQFFKGYWDEVTGGQEIEYDAIGARQACKSGDWKKFSLGDTGAGARGGATIPAVRRGPAPTAPRAAPVGKVPLARAPVGGKSASAAASRTSSASLEQVEAAQQEAEALREQNTELKLKVDTAERERDFYFEKLRDIEILCQAPELQAIPAIRIVEKILYAADSAEAKEAMAEAQREYGASFEQPAEDVAPAAEPVAAAE</sequence>
<evidence type="ECO:0000256" key="2">
    <source>
        <dbReference type="ARBA" id="ARBA00022490"/>
    </source>
</evidence>
<dbReference type="Gene3D" id="1.10.418.10">
    <property type="entry name" value="Calponin-like domain"/>
    <property type="match status" value="1"/>
</dbReference>
<keyword evidence="4 9" id="KW-0493">Microtubule</keyword>
<dbReference type="AlphaFoldDB" id="A0A2P6V5T7"/>
<keyword evidence="2" id="KW-0963">Cytoplasm</keyword>
<keyword evidence="7" id="KW-0131">Cell cycle</keyword>
<dbReference type="Pfam" id="PF00307">
    <property type="entry name" value="CH"/>
    <property type="match status" value="1"/>
</dbReference>
<dbReference type="Gene3D" id="1.20.5.1430">
    <property type="match status" value="1"/>
</dbReference>
<keyword evidence="15" id="KW-1185">Reference proteome</keyword>
<dbReference type="PANTHER" id="PTHR10623">
    <property type="entry name" value="MICROTUBULE-ASSOCIATED PROTEIN RP/EB FAMILY MEMBER"/>
    <property type="match status" value="1"/>
</dbReference>
<organism evidence="14 15">
    <name type="scientific">Micractinium conductrix</name>
    <dbReference type="NCBI Taxonomy" id="554055"/>
    <lineage>
        <taxon>Eukaryota</taxon>
        <taxon>Viridiplantae</taxon>
        <taxon>Chlorophyta</taxon>
        <taxon>core chlorophytes</taxon>
        <taxon>Trebouxiophyceae</taxon>
        <taxon>Chlorellales</taxon>
        <taxon>Chlorellaceae</taxon>
        <taxon>Chlorella clade</taxon>
        <taxon>Micractinium</taxon>
    </lineage>
</organism>
<name>A0A2P6V5T7_9CHLO</name>
<dbReference type="GO" id="GO:0005874">
    <property type="term" value="C:microtubule"/>
    <property type="evidence" value="ECO:0007669"/>
    <property type="project" value="UniProtKB-KW"/>
</dbReference>
<dbReference type="SUPFAM" id="SSF140612">
    <property type="entry name" value="EB1 dimerisation domain-like"/>
    <property type="match status" value="1"/>
</dbReference>
<evidence type="ECO:0000259" key="12">
    <source>
        <dbReference type="PROSITE" id="PS50021"/>
    </source>
</evidence>
<dbReference type="GO" id="GO:0008017">
    <property type="term" value="F:microtubule binding"/>
    <property type="evidence" value="ECO:0007669"/>
    <property type="project" value="InterPro"/>
</dbReference>
<dbReference type="STRING" id="554055.A0A2P6V5T7"/>
<evidence type="ECO:0000256" key="11">
    <source>
        <dbReference type="SAM" id="MobiDB-lite"/>
    </source>
</evidence>
<evidence type="ECO:0000256" key="6">
    <source>
        <dbReference type="ARBA" id="ARBA00023212"/>
    </source>
</evidence>
<dbReference type="InterPro" id="IPR036133">
    <property type="entry name" value="EB1_C_sf"/>
</dbReference>
<evidence type="ECO:0000256" key="1">
    <source>
        <dbReference type="ARBA" id="ARBA00010729"/>
    </source>
</evidence>
<evidence type="ECO:0000313" key="15">
    <source>
        <dbReference type="Proteomes" id="UP000239649"/>
    </source>
</evidence>
<dbReference type="GO" id="GO:0051301">
    <property type="term" value="P:cell division"/>
    <property type="evidence" value="ECO:0007669"/>
    <property type="project" value="UniProtKB-KW"/>
</dbReference>
<feature type="domain" description="Calponin-homology (CH)" evidence="12">
    <location>
        <begin position="11"/>
        <end position="113"/>
    </location>
</feature>
<dbReference type="SUPFAM" id="SSF47576">
    <property type="entry name" value="Calponin-homology domain, CH-domain"/>
    <property type="match status" value="1"/>
</dbReference>
<keyword evidence="3" id="KW-0132">Cell division</keyword>
<dbReference type="InterPro" id="IPR027328">
    <property type="entry name" value="MAPRE"/>
</dbReference>
<comment type="subcellular location">
    <subcellularLocation>
        <location evidence="8">Cytoplasm</location>
        <location evidence="8">Cytoskeleton</location>
        <location evidence="8">Phragmoplast</location>
    </subcellularLocation>
</comment>
<evidence type="ECO:0000256" key="9">
    <source>
        <dbReference type="PROSITE-ProRule" id="PRU00576"/>
    </source>
</evidence>
<evidence type="ECO:0000256" key="8">
    <source>
        <dbReference type="ARBA" id="ARBA00060413"/>
    </source>
</evidence>
<dbReference type="GO" id="GO:0009652">
    <property type="term" value="P:thigmotropism"/>
    <property type="evidence" value="ECO:0007669"/>
    <property type="project" value="UniProtKB-ARBA"/>
</dbReference>
<comment type="similarity">
    <text evidence="1">Belongs to the MAPRE family.</text>
</comment>
<accession>A0A2P6V5T7</accession>
<dbReference type="Pfam" id="PF03271">
    <property type="entry name" value="EB1"/>
    <property type="match status" value="1"/>
</dbReference>
<dbReference type="Proteomes" id="UP000239649">
    <property type="component" value="Unassembled WGS sequence"/>
</dbReference>
<feature type="compositionally biased region" description="Low complexity" evidence="11">
    <location>
        <begin position="290"/>
        <end position="303"/>
    </location>
</feature>
<evidence type="ECO:0000313" key="14">
    <source>
        <dbReference type="EMBL" id="PSC69446.1"/>
    </source>
</evidence>
<dbReference type="OrthoDB" id="2119228at2759"/>
<feature type="coiled-coil region" evidence="10">
    <location>
        <begin position="195"/>
        <end position="229"/>
    </location>
</feature>
<keyword evidence="5" id="KW-0498">Mitosis</keyword>
<proteinExistence type="inferred from homology"/>
<evidence type="ECO:0000256" key="3">
    <source>
        <dbReference type="ARBA" id="ARBA00022618"/>
    </source>
</evidence>
<evidence type="ECO:0000256" key="4">
    <source>
        <dbReference type="ARBA" id="ARBA00022701"/>
    </source>
</evidence>
<dbReference type="PROSITE" id="PS50021">
    <property type="entry name" value="CH"/>
    <property type="match status" value="1"/>
</dbReference>
<dbReference type="InterPro" id="IPR036872">
    <property type="entry name" value="CH_dom_sf"/>
</dbReference>
<feature type="domain" description="EB1 C-terminal" evidence="13">
    <location>
        <begin position="201"/>
        <end position="271"/>
    </location>
</feature>